<dbReference type="PANTHER" id="PTHR10782">
    <property type="entry name" value="ZINC FINGER MIZ DOMAIN-CONTAINING PROTEIN"/>
    <property type="match status" value="1"/>
</dbReference>
<evidence type="ECO:0000256" key="2">
    <source>
        <dbReference type="ARBA" id="ARBA00022771"/>
    </source>
</evidence>
<evidence type="ECO:0000256" key="1">
    <source>
        <dbReference type="ARBA" id="ARBA00022723"/>
    </source>
</evidence>
<evidence type="ECO:0000313" key="8">
    <source>
        <dbReference type="WBParaSite" id="SMUV_0000324601-mRNA-1"/>
    </source>
</evidence>
<feature type="domain" description="SP-RING-type" evidence="6">
    <location>
        <begin position="370"/>
        <end position="463"/>
    </location>
</feature>
<dbReference type="Pfam" id="PF02891">
    <property type="entry name" value="zf-MIZ"/>
    <property type="match status" value="1"/>
</dbReference>
<dbReference type="InterPro" id="IPR013083">
    <property type="entry name" value="Znf_RING/FYVE/PHD"/>
</dbReference>
<feature type="region of interest" description="Disordered" evidence="5">
    <location>
        <begin position="590"/>
        <end position="675"/>
    </location>
</feature>
<dbReference type="STRING" id="451379.A0A0N5AG19"/>
<proteinExistence type="predicted"/>
<evidence type="ECO:0000256" key="5">
    <source>
        <dbReference type="SAM" id="MobiDB-lite"/>
    </source>
</evidence>
<dbReference type="PROSITE" id="PS51044">
    <property type="entry name" value="ZF_SP_RING"/>
    <property type="match status" value="1"/>
</dbReference>
<dbReference type="GO" id="GO:0061665">
    <property type="term" value="F:SUMO ligase activity"/>
    <property type="evidence" value="ECO:0007669"/>
    <property type="project" value="TreeGrafter"/>
</dbReference>
<dbReference type="GO" id="GO:0006357">
    <property type="term" value="P:regulation of transcription by RNA polymerase II"/>
    <property type="evidence" value="ECO:0007669"/>
    <property type="project" value="TreeGrafter"/>
</dbReference>
<feature type="compositionally biased region" description="Polar residues" evidence="5">
    <location>
        <begin position="623"/>
        <end position="655"/>
    </location>
</feature>
<dbReference type="Pfam" id="PF25527">
    <property type="entry name" value="GBD-like_ZMIZ1_ZMIZ2"/>
    <property type="match status" value="1"/>
</dbReference>
<dbReference type="GO" id="GO:0003712">
    <property type="term" value="F:transcription coregulator activity"/>
    <property type="evidence" value="ECO:0007669"/>
    <property type="project" value="TreeGrafter"/>
</dbReference>
<dbReference type="WBParaSite" id="SMUV_0000324601-mRNA-1">
    <property type="protein sequence ID" value="SMUV_0000324601-mRNA-1"/>
    <property type="gene ID" value="SMUV_0000324601"/>
</dbReference>
<dbReference type="AlphaFoldDB" id="A0A0N5AG19"/>
<keyword evidence="1" id="KW-0479">Metal-binding</keyword>
<dbReference type="GO" id="GO:0000785">
    <property type="term" value="C:chromatin"/>
    <property type="evidence" value="ECO:0007669"/>
    <property type="project" value="TreeGrafter"/>
</dbReference>
<sequence length="788" mass="84471">MWNCPSGSTGAGPSVGGALTAPQISPSFSGMPSDYGMPICDGGNCSRVIPQQMMLAARSNMQMTYRCQQQFPNSQSMRPYSQPQMVQMQQRGVGVHPRDQQGFVNGSMYPGIPSATQRTPGMAPSMIPPQVRGMMMPGYNSGMAPSPCGQFLRTRQPGPMNAAYQTAYSQPNQSSFVSIELVRVGSAAMCSQLPSSVPQQSVGSYSNIDYRVAPDSFVPSVSYSACESKVAFCKEVIEYPIVLNHNSNSVEYIFIVPEEKFAQLQRGEIDVQLKGNIVSKNGDLMQHNVWPAASGRAKANGLSCVSVFLNSTKIEIMDLRRSLYLGSYCQKATNKLIITSTKCVCSHYFSLQYVQWKPVRQVVGEIFKRMKTDLATSKKKILNFIQMDINNSRIPLWWSKSQRINVPARSVHCKHAACFDLESFLTLNCESETFCCPLCRVRFTWNDFEIDQFVANILSECGGSSKFSEARIDPSTGCYQIIDLQTSVNCKQPQQRISMPCASNSGPVSQPVGNAAVSRSLKRMVNNEGTSSLGCQPSLKRIKSESFASSSGGCERQDMSLPSSSTFNPASVPVTSVSWVSSPAAPFSAASPCGFSSSPNTSQPGQQQQQQFNLSSVSAKYTAPSTPVTPGSGNNPASVGTSASPGNTQLQNAVPSQGSVEAVSASGSAPYTPASVSSLNSGNHCGVSNSSVPSINDTSSAGCSSAAGSGSIGEITCSLKTGSFQDVFGELIYADAKTSSASEMEMYLKDEAFNLASSKVLPSEGALSRSINDDEDWLDFAQVMANES</sequence>
<name>A0A0N5AG19_9BILA</name>
<accession>A0A0N5AG19</accession>
<dbReference type="InterPro" id="IPR057847">
    <property type="entry name" value="ZMIZ1/ZMIZ2_GBD-like"/>
</dbReference>
<evidence type="ECO:0000256" key="4">
    <source>
        <dbReference type="PROSITE-ProRule" id="PRU00452"/>
    </source>
</evidence>
<keyword evidence="2 4" id="KW-0863">Zinc-finger</keyword>
<dbReference type="GO" id="GO:0016925">
    <property type="term" value="P:protein sumoylation"/>
    <property type="evidence" value="ECO:0007669"/>
    <property type="project" value="TreeGrafter"/>
</dbReference>
<dbReference type="Proteomes" id="UP000046393">
    <property type="component" value="Unplaced"/>
</dbReference>
<evidence type="ECO:0000259" key="6">
    <source>
        <dbReference type="PROSITE" id="PS51044"/>
    </source>
</evidence>
<evidence type="ECO:0000313" key="7">
    <source>
        <dbReference type="Proteomes" id="UP000046393"/>
    </source>
</evidence>
<dbReference type="PANTHER" id="PTHR10782:SF4">
    <property type="entry name" value="TONALLI, ISOFORM E"/>
    <property type="match status" value="1"/>
</dbReference>
<dbReference type="GO" id="GO:0008270">
    <property type="term" value="F:zinc ion binding"/>
    <property type="evidence" value="ECO:0007669"/>
    <property type="project" value="UniProtKB-KW"/>
</dbReference>
<feature type="region of interest" description="Disordered" evidence="5">
    <location>
        <begin position="546"/>
        <end position="567"/>
    </location>
</feature>
<feature type="compositionally biased region" description="Low complexity" evidence="5">
    <location>
        <begin position="590"/>
        <end position="618"/>
    </location>
</feature>
<organism evidence="7 8">
    <name type="scientific">Syphacia muris</name>
    <dbReference type="NCBI Taxonomy" id="451379"/>
    <lineage>
        <taxon>Eukaryota</taxon>
        <taxon>Metazoa</taxon>
        <taxon>Ecdysozoa</taxon>
        <taxon>Nematoda</taxon>
        <taxon>Chromadorea</taxon>
        <taxon>Rhabditida</taxon>
        <taxon>Spirurina</taxon>
        <taxon>Oxyuridomorpha</taxon>
        <taxon>Oxyuroidea</taxon>
        <taxon>Oxyuridae</taxon>
        <taxon>Syphacia</taxon>
    </lineage>
</organism>
<feature type="compositionally biased region" description="Low complexity" evidence="5">
    <location>
        <begin position="656"/>
        <end position="669"/>
    </location>
</feature>
<dbReference type="InterPro" id="IPR004181">
    <property type="entry name" value="Znf_MIZ"/>
</dbReference>
<keyword evidence="7" id="KW-1185">Reference proteome</keyword>
<evidence type="ECO:0000256" key="3">
    <source>
        <dbReference type="ARBA" id="ARBA00022833"/>
    </source>
</evidence>
<keyword evidence="3" id="KW-0862">Zinc</keyword>
<protein>
    <submittedName>
        <fullName evidence="8">SP-RING-type domain-containing protein</fullName>
    </submittedName>
</protein>
<dbReference type="CDD" id="cd16650">
    <property type="entry name" value="SP-RING_PIAS-like"/>
    <property type="match status" value="1"/>
</dbReference>
<dbReference type="Gene3D" id="3.30.40.10">
    <property type="entry name" value="Zinc/RING finger domain, C3HC4 (zinc finger)"/>
    <property type="match status" value="1"/>
</dbReference>
<reference evidence="8" key="1">
    <citation type="submission" date="2017-02" db="UniProtKB">
        <authorList>
            <consortium name="WormBaseParasite"/>
        </authorList>
    </citation>
    <scope>IDENTIFICATION</scope>
</reference>